<dbReference type="Proteomes" id="UP000217199">
    <property type="component" value="Unassembled WGS sequence"/>
</dbReference>
<evidence type="ECO:0000313" key="3">
    <source>
        <dbReference type="Proteomes" id="UP000217199"/>
    </source>
</evidence>
<evidence type="ECO:0000313" key="2">
    <source>
        <dbReference type="EMBL" id="PAV21344.1"/>
    </source>
</evidence>
<dbReference type="AlphaFoldDB" id="A0A286UPA7"/>
<feature type="compositionally biased region" description="Basic and acidic residues" evidence="1">
    <location>
        <begin position="46"/>
        <end position="56"/>
    </location>
</feature>
<keyword evidence="3" id="KW-1185">Reference proteome</keyword>
<comment type="caution">
    <text evidence="2">The sequence shown here is derived from an EMBL/GenBank/DDBJ whole genome shotgun (WGS) entry which is preliminary data.</text>
</comment>
<reference evidence="2 3" key="1">
    <citation type="journal article" date="2017" name="Mol. Ecol.">
        <title>Comparative and population genomic landscape of Phellinus noxius: A hypervariable fungus causing root rot in trees.</title>
        <authorList>
            <person name="Chung C.L."/>
            <person name="Lee T.J."/>
            <person name="Akiba M."/>
            <person name="Lee H.H."/>
            <person name="Kuo T.H."/>
            <person name="Liu D."/>
            <person name="Ke H.M."/>
            <person name="Yokoi T."/>
            <person name="Roa M.B."/>
            <person name="Lu M.J."/>
            <person name="Chang Y.Y."/>
            <person name="Ann P.J."/>
            <person name="Tsai J.N."/>
            <person name="Chen C.Y."/>
            <person name="Tzean S.S."/>
            <person name="Ota Y."/>
            <person name="Hattori T."/>
            <person name="Sahashi N."/>
            <person name="Liou R.F."/>
            <person name="Kikuchi T."/>
            <person name="Tsai I.J."/>
        </authorList>
    </citation>
    <scope>NUCLEOTIDE SEQUENCE [LARGE SCALE GENOMIC DNA]</scope>
    <source>
        <strain evidence="2 3">FFPRI411160</strain>
    </source>
</reference>
<gene>
    <name evidence="2" type="ORF">PNOK_0397100</name>
</gene>
<protein>
    <submittedName>
        <fullName evidence="2">Uncharacterized protein</fullName>
    </submittedName>
</protein>
<proteinExistence type="predicted"/>
<sequence length="182" mass="20408">MDMDNLRCGLFVTVTCVVGRDSWLPLPESSPRTDLQKIPLFQYPTNDDKKKQEPRALSHPALSNAPRPQIPKSEPRSTYLCFSNVILISDHILALASPVYSTPILSGGLTTLLSANTVLGKYSSLNLRSLIQNKECIGTRVQQFGPYGRDLITLSIQYTNSRVNALIKSYNSWALQWWLARL</sequence>
<dbReference type="EMBL" id="NBII01000003">
    <property type="protein sequence ID" value="PAV21344.1"/>
    <property type="molecule type" value="Genomic_DNA"/>
</dbReference>
<name>A0A286UPA7_9AGAM</name>
<organism evidence="2 3">
    <name type="scientific">Pyrrhoderma noxium</name>
    <dbReference type="NCBI Taxonomy" id="2282107"/>
    <lineage>
        <taxon>Eukaryota</taxon>
        <taxon>Fungi</taxon>
        <taxon>Dikarya</taxon>
        <taxon>Basidiomycota</taxon>
        <taxon>Agaricomycotina</taxon>
        <taxon>Agaricomycetes</taxon>
        <taxon>Hymenochaetales</taxon>
        <taxon>Hymenochaetaceae</taxon>
        <taxon>Pyrrhoderma</taxon>
    </lineage>
</organism>
<evidence type="ECO:0000256" key="1">
    <source>
        <dbReference type="SAM" id="MobiDB-lite"/>
    </source>
</evidence>
<feature type="region of interest" description="Disordered" evidence="1">
    <location>
        <begin position="37"/>
        <end position="74"/>
    </location>
</feature>
<accession>A0A286UPA7</accession>
<dbReference type="InParanoid" id="A0A286UPA7"/>